<dbReference type="PANTHER" id="PTHR47197">
    <property type="entry name" value="PROTEIN NIRF"/>
    <property type="match status" value="1"/>
</dbReference>
<protein>
    <recommendedName>
        <fullName evidence="4">YVTN family beta-propeller domain-containing protein</fullName>
    </recommendedName>
</protein>
<accession>A0A0G9H9W6</accession>
<dbReference type="InterPro" id="IPR011048">
    <property type="entry name" value="Haem_d1_sf"/>
</dbReference>
<dbReference type="SUPFAM" id="SSF51004">
    <property type="entry name" value="C-terminal (heme d1) domain of cytochrome cd1-nitrite reductase"/>
    <property type="match status" value="1"/>
</dbReference>
<dbReference type="PANTHER" id="PTHR47197:SF3">
    <property type="entry name" value="DIHYDRO-HEME D1 DEHYDROGENASE"/>
    <property type="match status" value="1"/>
</dbReference>
<keyword evidence="1" id="KW-0732">Signal</keyword>
<sequence length="341" mass="35979">MRPLPTLLFCALAAAFAGHASAAQAPTDMRVLARLPLGGAGGWDYLSFDAQRRHLFVTRGDHVEVVDVDQHKRIGAIPGTKGVHGVALDQSAHRGYASNGQSASVTVFDLDTFDVVATISGTGEKPDAIAYDPASKHVFTFNGKGHSFSVIDPATQTVTSTVALPGKPEFAQSDEAGSIYVNIEDTAQLVKIDTRSNTVAATWSLGTCESPSGLAIDRKLHRLFSVCDNKQMAVTNADNGQVVARVPIGEGPDAVVFDEATSMVYSSNGESGDITAIRQKDADHYSVVAAIPTQPSARTLALDPKLHRLYLSAAKWASAPKEGARPDIVPDSFTVLTVGAP</sequence>
<dbReference type="OrthoDB" id="7187796at2"/>
<feature type="chain" id="PRO_5002577256" description="YVTN family beta-propeller domain-containing protein" evidence="1">
    <location>
        <begin position="23"/>
        <end position="341"/>
    </location>
</feature>
<evidence type="ECO:0008006" key="4">
    <source>
        <dbReference type="Google" id="ProtNLM"/>
    </source>
</evidence>
<evidence type="ECO:0000313" key="3">
    <source>
        <dbReference type="Proteomes" id="UP000035481"/>
    </source>
</evidence>
<dbReference type="EMBL" id="JPLA01000002">
    <property type="protein sequence ID" value="KLD66044.1"/>
    <property type="molecule type" value="Genomic_DNA"/>
</dbReference>
<dbReference type="InterPro" id="IPR051200">
    <property type="entry name" value="Host-pathogen_enzymatic-act"/>
</dbReference>
<dbReference type="STRING" id="1440762.Y882_01200"/>
<dbReference type="Proteomes" id="UP000035481">
    <property type="component" value="Unassembled WGS sequence"/>
</dbReference>
<evidence type="ECO:0000313" key="2">
    <source>
        <dbReference type="EMBL" id="KLD66044.1"/>
    </source>
</evidence>
<dbReference type="Gene3D" id="2.130.10.10">
    <property type="entry name" value="YVTN repeat-like/Quinoprotein amine dehydrogenase"/>
    <property type="match status" value="2"/>
</dbReference>
<comment type="caution">
    <text evidence="2">The sequence shown here is derived from an EMBL/GenBank/DDBJ whole genome shotgun (WGS) entry which is preliminary data.</text>
</comment>
<evidence type="ECO:0000256" key="1">
    <source>
        <dbReference type="SAM" id="SignalP"/>
    </source>
</evidence>
<name>A0A0G9H9W6_9GAMM</name>
<dbReference type="AlphaFoldDB" id="A0A0G9H9W6"/>
<dbReference type="PATRIC" id="fig|1440762.4.peg.993"/>
<proteinExistence type="predicted"/>
<reference evidence="2 3" key="1">
    <citation type="journal article" date="2015" name="Antonie Van Leeuwenhoek">
        <title>A phylogenomic and molecular marker based taxonomic framework for the order Xanthomonadales: proposal to transfer the families Algiphilaceae and Solimonadaceae to the order Nevskiales ord. nov. and to create a new family within the order Xanthomonadales, the family Rhodanobacteraceae fam. nov., containing the genus Rhodanobacter and its closest relatives.</title>
        <authorList>
            <person name="Naushad S."/>
            <person name="Adeolu M."/>
            <person name="Wong S."/>
            <person name="Sohail M."/>
            <person name="Schellhorn H.E."/>
            <person name="Gupta R.S."/>
        </authorList>
    </citation>
    <scope>NUCLEOTIDE SEQUENCE [LARGE SCALE GENOMIC DNA]</scope>
    <source>
        <strain evidence="2 3">DSM 16301</strain>
    </source>
</reference>
<feature type="signal peptide" evidence="1">
    <location>
        <begin position="1"/>
        <end position="22"/>
    </location>
</feature>
<dbReference type="RefSeq" id="WP_046970032.1">
    <property type="nucleotide sequence ID" value="NZ_JPLA01000002.1"/>
</dbReference>
<dbReference type="InterPro" id="IPR015943">
    <property type="entry name" value="WD40/YVTN_repeat-like_dom_sf"/>
</dbReference>
<organism evidence="2 3">
    <name type="scientific">Dyella japonica DSM 16301</name>
    <dbReference type="NCBI Taxonomy" id="1440762"/>
    <lineage>
        <taxon>Bacteria</taxon>
        <taxon>Pseudomonadati</taxon>
        <taxon>Pseudomonadota</taxon>
        <taxon>Gammaproteobacteria</taxon>
        <taxon>Lysobacterales</taxon>
        <taxon>Rhodanobacteraceae</taxon>
        <taxon>Dyella</taxon>
    </lineage>
</organism>
<gene>
    <name evidence="2" type="ORF">Y882_01200</name>
</gene>